<dbReference type="EMBL" id="JW871380">
    <property type="protein sequence ID" value="AFP03898.1"/>
    <property type="molecule type" value="mRNA"/>
</dbReference>
<dbReference type="GeneID" id="103177701"/>
<comment type="subcellular location">
    <subcellularLocation>
        <location evidence="1">Cell membrane</location>
        <topology evidence="1">Single-pass type I membrane protein</topology>
    </subcellularLocation>
</comment>
<feature type="chain" id="PRO_5044739597" evidence="12">
    <location>
        <begin position="20"/>
        <end position="288"/>
    </location>
</feature>
<proteinExistence type="evidence at transcript level"/>
<reference evidence="16" key="1">
    <citation type="journal article" date="2006" name="Science">
        <title>Ancient noncoding elements conserved in the human genome.</title>
        <authorList>
            <person name="Venkatesh B."/>
            <person name="Kirkness E.F."/>
            <person name="Loh Y.H."/>
            <person name="Halpern A.L."/>
            <person name="Lee A.P."/>
            <person name="Johnson J."/>
            <person name="Dandona N."/>
            <person name="Viswanathan L.D."/>
            <person name="Tay A."/>
            <person name="Venter J.C."/>
            <person name="Strausberg R.L."/>
            <person name="Brenner S."/>
        </authorList>
    </citation>
    <scope>NUCLEOTIDE SEQUENCE [LARGE SCALE GENOMIC DNA]</scope>
</reference>
<evidence type="ECO:0000259" key="13">
    <source>
        <dbReference type="PROSITE" id="PS50835"/>
    </source>
</evidence>
<evidence type="ECO:0000313" key="14">
    <source>
        <dbReference type="EMBL" id="AFP03898.1"/>
    </source>
</evidence>
<dbReference type="GO" id="GO:0042130">
    <property type="term" value="P:negative regulation of T cell proliferation"/>
    <property type="evidence" value="ECO:0007669"/>
    <property type="project" value="TreeGrafter"/>
</dbReference>
<keyword evidence="3 11" id="KW-0812">Transmembrane</keyword>
<evidence type="ECO:0000256" key="2">
    <source>
        <dbReference type="ARBA" id="ARBA00022475"/>
    </source>
</evidence>
<evidence type="ECO:0000256" key="5">
    <source>
        <dbReference type="ARBA" id="ARBA00022989"/>
    </source>
</evidence>
<dbReference type="Pfam" id="PF22705">
    <property type="entry name" value="C2-set_3"/>
    <property type="match status" value="1"/>
</dbReference>
<dbReference type="OrthoDB" id="8680608at2759"/>
<keyword evidence="4 12" id="KW-0732">Signal</keyword>
<keyword evidence="8" id="KW-0675">Receptor</keyword>
<keyword evidence="7" id="KW-1015">Disulfide bond</keyword>
<feature type="signal peptide" evidence="12">
    <location>
        <begin position="1"/>
        <end position="19"/>
    </location>
</feature>
<gene>
    <name evidence="15" type="primary">LOC103177701</name>
</gene>
<evidence type="ECO:0000256" key="1">
    <source>
        <dbReference type="ARBA" id="ARBA00004251"/>
    </source>
</evidence>
<dbReference type="SMART" id="SM00409">
    <property type="entry name" value="IG"/>
    <property type="match status" value="2"/>
</dbReference>
<sequence>MKTEILLFILGAHLPVLTALFVVTAPKSSYTASYGNNVMVECRFPVAPNFNANQLKVYWHHILDDGSSQEVYKLFNGKEVLQDQLPEYRERAFLLWDELHSGRAVLKISQVRVSDAGTYRCLIDLNGVDYKETALKVIASYEDIQTVTTTEKKETELICQSAGYPLATVTWLYRNGSELNKTANTTYFIGTNGLYNIRSVLRVQADINDTFVCRFWNKELNKNTSAALHIAATEKEREEADDFPSSMRSYIILVLIAPMMIFAALLLLLLRTIKSRQLSEKSTLQPLP</sequence>
<dbReference type="GO" id="GO:0071222">
    <property type="term" value="P:cellular response to lipopolysaccharide"/>
    <property type="evidence" value="ECO:0007669"/>
    <property type="project" value="TreeGrafter"/>
</dbReference>
<name>V9KYU4_CALMI</name>
<dbReference type="InterPro" id="IPR036179">
    <property type="entry name" value="Ig-like_dom_sf"/>
</dbReference>
<keyword evidence="16" id="KW-1185">Reference proteome</keyword>
<dbReference type="Ensembl" id="ENSCMIT00000043650.1">
    <property type="protein sequence ID" value="ENSCMIP00000043029.1"/>
    <property type="gene ID" value="ENSCMIG00000017872.1"/>
</dbReference>
<dbReference type="InterPro" id="IPR003599">
    <property type="entry name" value="Ig_sub"/>
</dbReference>
<reference evidence="15" key="4">
    <citation type="submission" date="2025-05" db="UniProtKB">
        <authorList>
            <consortium name="Ensembl"/>
        </authorList>
    </citation>
    <scope>IDENTIFICATION</scope>
</reference>
<reference evidence="16" key="2">
    <citation type="journal article" date="2007" name="PLoS Biol.">
        <title>Survey sequencing and comparative analysis of the elephant shark (Callorhinchus milii) genome.</title>
        <authorList>
            <person name="Venkatesh B."/>
            <person name="Kirkness E.F."/>
            <person name="Loh Y.H."/>
            <person name="Halpern A.L."/>
            <person name="Lee A.P."/>
            <person name="Johnson J."/>
            <person name="Dandona N."/>
            <person name="Viswanathan L.D."/>
            <person name="Tay A."/>
            <person name="Venter J.C."/>
            <person name="Strausberg R.L."/>
            <person name="Brenner S."/>
        </authorList>
    </citation>
    <scope>NUCLEOTIDE SEQUENCE [LARGE SCALE GENOMIC DNA]</scope>
</reference>
<dbReference type="OMA" id="ELYIVEH"/>
<dbReference type="InterPro" id="IPR007110">
    <property type="entry name" value="Ig-like_dom"/>
</dbReference>
<evidence type="ECO:0000313" key="15">
    <source>
        <dbReference type="Ensembl" id="ENSCMIP00000043029.1"/>
    </source>
</evidence>
<dbReference type="InterPro" id="IPR051713">
    <property type="entry name" value="T-cell_Activation_Regulation"/>
</dbReference>
<feature type="domain" description="Ig-like" evidence="13">
    <location>
        <begin position="15"/>
        <end position="123"/>
    </location>
</feature>
<dbReference type="RefSeq" id="XP_007890197.1">
    <property type="nucleotide sequence ID" value="XM_007892006.2"/>
</dbReference>
<dbReference type="AlphaFoldDB" id="V9KYU4"/>
<dbReference type="Pfam" id="PF07686">
    <property type="entry name" value="V-set"/>
    <property type="match status" value="1"/>
</dbReference>
<evidence type="ECO:0000256" key="7">
    <source>
        <dbReference type="ARBA" id="ARBA00023157"/>
    </source>
</evidence>
<keyword evidence="9" id="KW-0325">Glycoprotein</keyword>
<dbReference type="GO" id="GO:0042102">
    <property type="term" value="P:positive regulation of T cell proliferation"/>
    <property type="evidence" value="ECO:0007669"/>
    <property type="project" value="TreeGrafter"/>
</dbReference>
<reference evidence="14 16" key="3">
    <citation type="journal article" date="2014" name="Nature">
        <title>Elephant shark genome provides unique insights into gnathostome evolution.</title>
        <authorList>
            <consortium name="International Elephant Shark Genome Sequencing Consortium"/>
            <person name="Venkatesh B."/>
            <person name="Lee A.P."/>
            <person name="Ravi V."/>
            <person name="Maurya A.K."/>
            <person name="Lian M.M."/>
            <person name="Swann J.B."/>
            <person name="Ohta Y."/>
            <person name="Flajnik M.F."/>
            <person name="Sutoh Y."/>
            <person name="Kasahara M."/>
            <person name="Hoon S."/>
            <person name="Gangu V."/>
            <person name="Roy S.W."/>
            <person name="Irimia M."/>
            <person name="Korzh V."/>
            <person name="Kondrychyn I."/>
            <person name="Lim Z.W."/>
            <person name="Tay B.H."/>
            <person name="Tohari S."/>
            <person name="Kong K.W."/>
            <person name="Ho S."/>
            <person name="Lorente-Galdos B."/>
            <person name="Quilez J."/>
            <person name="Marques-Bonet T."/>
            <person name="Raney B.J."/>
            <person name="Ingham P.W."/>
            <person name="Tay A."/>
            <person name="Hillier L.W."/>
            <person name="Minx P."/>
            <person name="Boehm T."/>
            <person name="Wilson R.K."/>
            <person name="Brenner S."/>
            <person name="Warren W.C."/>
        </authorList>
    </citation>
    <scope>NUCLEOTIDE SEQUENCE</scope>
    <source>
        <tissue evidence="14">Spleen</tissue>
    </source>
</reference>
<dbReference type="PANTHER" id="PTHR25466">
    <property type="entry name" value="T-LYMPHOCYTE ACTIVATION ANTIGEN"/>
    <property type="match status" value="1"/>
</dbReference>
<dbReference type="GO" id="GO:0006955">
    <property type="term" value="P:immune response"/>
    <property type="evidence" value="ECO:0007669"/>
    <property type="project" value="TreeGrafter"/>
</dbReference>
<dbReference type="Gene3D" id="2.60.40.10">
    <property type="entry name" value="Immunoglobulins"/>
    <property type="match status" value="2"/>
</dbReference>
<evidence type="ECO:0000313" key="16">
    <source>
        <dbReference type="Proteomes" id="UP000314986"/>
    </source>
</evidence>
<evidence type="ECO:0000256" key="3">
    <source>
        <dbReference type="ARBA" id="ARBA00022692"/>
    </source>
</evidence>
<dbReference type="InterPro" id="IPR013783">
    <property type="entry name" value="Ig-like_fold"/>
</dbReference>
<evidence type="ECO:0000256" key="11">
    <source>
        <dbReference type="SAM" id="Phobius"/>
    </source>
</evidence>
<keyword evidence="6 11" id="KW-0472">Membrane</keyword>
<dbReference type="SUPFAM" id="SSF48726">
    <property type="entry name" value="Immunoglobulin"/>
    <property type="match status" value="2"/>
</dbReference>
<dbReference type="KEGG" id="cmk:103177701"/>
<evidence type="ECO:0000256" key="6">
    <source>
        <dbReference type="ARBA" id="ARBA00023136"/>
    </source>
</evidence>
<dbReference type="InterPro" id="IPR053896">
    <property type="entry name" value="BTN3A2-like_Ig-C"/>
</dbReference>
<dbReference type="GO" id="GO:0007166">
    <property type="term" value="P:cell surface receptor signaling pathway"/>
    <property type="evidence" value="ECO:0007669"/>
    <property type="project" value="TreeGrafter"/>
</dbReference>
<protein>
    <submittedName>
        <fullName evidence="14">Programmed cell death 1 ligand 1</fullName>
    </submittedName>
</protein>
<dbReference type="SMR" id="V9KYU4"/>
<dbReference type="FunFam" id="2.60.40.10:FF:001912">
    <property type="entry name" value="CD274 molecule"/>
    <property type="match status" value="1"/>
</dbReference>
<dbReference type="PROSITE" id="PS50835">
    <property type="entry name" value="IG_LIKE"/>
    <property type="match status" value="2"/>
</dbReference>
<evidence type="ECO:0000256" key="12">
    <source>
        <dbReference type="SAM" id="SignalP"/>
    </source>
</evidence>
<dbReference type="STRING" id="7868.ENSCMIP00000043029"/>
<dbReference type="PANTHER" id="PTHR25466:SF1">
    <property type="entry name" value="PROGRAMMED CELL DEATH 1 LIGAND 2"/>
    <property type="match status" value="1"/>
</dbReference>
<feature type="transmembrane region" description="Helical" evidence="11">
    <location>
        <begin position="250"/>
        <end position="270"/>
    </location>
</feature>
<dbReference type="InterPro" id="IPR013106">
    <property type="entry name" value="Ig_V-set"/>
</dbReference>
<dbReference type="Proteomes" id="UP000314986">
    <property type="component" value="Unassembled WGS sequence"/>
</dbReference>
<evidence type="ECO:0000256" key="10">
    <source>
        <dbReference type="ARBA" id="ARBA00023319"/>
    </source>
</evidence>
<evidence type="ECO:0000256" key="9">
    <source>
        <dbReference type="ARBA" id="ARBA00023180"/>
    </source>
</evidence>
<keyword evidence="5 11" id="KW-1133">Transmembrane helix</keyword>
<accession>V9KYU4</accession>
<dbReference type="GO" id="GO:0009897">
    <property type="term" value="C:external side of plasma membrane"/>
    <property type="evidence" value="ECO:0007669"/>
    <property type="project" value="TreeGrafter"/>
</dbReference>
<feature type="domain" description="Ig-like" evidence="13">
    <location>
        <begin position="136"/>
        <end position="229"/>
    </location>
</feature>
<keyword evidence="2" id="KW-1003">Cell membrane</keyword>
<dbReference type="GeneTree" id="ENSGT00940000161373"/>
<evidence type="ECO:0000256" key="4">
    <source>
        <dbReference type="ARBA" id="ARBA00022729"/>
    </source>
</evidence>
<evidence type="ECO:0000256" key="8">
    <source>
        <dbReference type="ARBA" id="ARBA00023170"/>
    </source>
</evidence>
<dbReference type="GO" id="GO:0031295">
    <property type="term" value="P:T cell costimulation"/>
    <property type="evidence" value="ECO:0007669"/>
    <property type="project" value="TreeGrafter"/>
</dbReference>
<organism evidence="14">
    <name type="scientific">Callorhinchus milii</name>
    <name type="common">Ghost shark</name>
    <dbReference type="NCBI Taxonomy" id="7868"/>
    <lineage>
        <taxon>Eukaryota</taxon>
        <taxon>Metazoa</taxon>
        <taxon>Chordata</taxon>
        <taxon>Craniata</taxon>
        <taxon>Vertebrata</taxon>
        <taxon>Chondrichthyes</taxon>
        <taxon>Holocephali</taxon>
        <taxon>Chimaeriformes</taxon>
        <taxon>Callorhinchidae</taxon>
        <taxon>Callorhinchus</taxon>
    </lineage>
</organism>
<keyword evidence="10" id="KW-0393">Immunoglobulin domain</keyword>